<accession>A0A381PZL1</accession>
<dbReference type="Gene3D" id="3.30.1490.20">
    <property type="entry name" value="ATP-grasp fold, A domain"/>
    <property type="match status" value="1"/>
</dbReference>
<feature type="domain" description="ATP-grasp" evidence="1">
    <location>
        <begin position="477"/>
        <end position="557"/>
    </location>
</feature>
<dbReference type="SUPFAM" id="SSF52210">
    <property type="entry name" value="Succinyl-CoA synthetase domains"/>
    <property type="match status" value="2"/>
</dbReference>
<dbReference type="AlphaFoldDB" id="A0A381PZL1"/>
<dbReference type="Pfam" id="PF13549">
    <property type="entry name" value="ATP-grasp_5"/>
    <property type="match status" value="1"/>
</dbReference>
<evidence type="ECO:0000259" key="1">
    <source>
        <dbReference type="PROSITE" id="PS50975"/>
    </source>
</evidence>
<dbReference type="InterPro" id="IPR032875">
    <property type="entry name" value="Succ_CoA_lig_flav_dom"/>
</dbReference>
<dbReference type="SMART" id="SM00881">
    <property type="entry name" value="CoA_binding"/>
    <property type="match status" value="1"/>
</dbReference>
<feature type="non-terminal residue" evidence="2">
    <location>
        <position position="1"/>
    </location>
</feature>
<dbReference type="InterPro" id="IPR016102">
    <property type="entry name" value="Succinyl-CoA_synth-like"/>
</dbReference>
<dbReference type="InterPro" id="IPR011761">
    <property type="entry name" value="ATP-grasp"/>
</dbReference>
<dbReference type="Pfam" id="PF13607">
    <property type="entry name" value="Succ_CoA_lig"/>
    <property type="match status" value="1"/>
</dbReference>
<dbReference type="InterPro" id="IPR003781">
    <property type="entry name" value="CoA-bd"/>
</dbReference>
<dbReference type="Gene3D" id="3.40.50.261">
    <property type="entry name" value="Succinyl-CoA synthetase domains"/>
    <property type="match status" value="2"/>
</dbReference>
<dbReference type="SUPFAM" id="SSF51735">
    <property type="entry name" value="NAD(P)-binding Rossmann-fold domains"/>
    <property type="match status" value="1"/>
</dbReference>
<dbReference type="InterPro" id="IPR036291">
    <property type="entry name" value="NAD(P)-bd_dom_sf"/>
</dbReference>
<dbReference type="InterPro" id="IPR013815">
    <property type="entry name" value="ATP_grasp_subdomain_1"/>
</dbReference>
<organism evidence="2">
    <name type="scientific">marine metagenome</name>
    <dbReference type="NCBI Taxonomy" id="408172"/>
    <lineage>
        <taxon>unclassified sequences</taxon>
        <taxon>metagenomes</taxon>
        <taxon>ecological metagenomes</taxon>
    </lineage>
</organism>
<dbReference type="SUPFAM" id="SSF56059">
    <property type="entry name" value="Glutathione synthetase ATP-binding domain-like"/>
    <property type="match status" value="1"/>
</dbReference>
<evidence type="ECO:0000313" key="2">
    <source>
        <dbReference type="EMBL" id="SUZ71449.1"/>
    </source>
</evidence>
<dbReference type="PANTHER" id="PTHR42793">
    <property type="entry name" value="COA BINDING DOMAIN CONTAINING PROTEIN"/>
    <property type="match status" value="1"/>
</dbReference>
<dbReference type="Gene3D" id="3.40.50.720">
    <property type="entry name" value="NAD(P)-binding Rossmann-like Domain"/>
    <property type="match status" value="1"/>
</dbReference>
<dbReference type="Gene3D" id="3.30.470.20">
    <property type="entry name" value="ATP-grasp fold, B domain"/>
    <property type="match status" value="1"/>
</dbReference>
<dbReference type="GO" id="GO:0005524">
    <property type="term" value="F:ATP binding"/>
    <property type="evidence" value="ECO:0007669"/>
    <property type="project" value="InterPro"/>
</dbReference>
<reference evidence="2" key="1">
    <citation type="submission" date="2018-05" db="EMBL/GenBank/DDBJ databases">
        <authorList>
            <person name="Lanie J.A."/>
            <person name="Ng W.-L."/>
            <person name="Kazmierczak K.M."/>
            <person name="Andrzejewski T.M."/>
            <person name="Davidsen T.M."/>
            <person name="Wayne K.J."/>
            <person name="Tettelin H."/>
            <person name="Glass J.I."/>
            <person name="Rusch D."/>
            <person name="Podicherti R."/>
            <person name="Tsui H.-C.T."/>
            <person name="Winkler M.E."/>
        </authorList>
    </citation>
    <scope>NUCLEOTIDE SEQUENCE</scope>
</reference>
<gene>
    <name evidence="2" type="ORF">METZ01_LOCUS24303</name>
</gene>
<dbReference type="Pfam" id="PF13380">
    <property type="entry name" value="CoA_binding_2"/>
    <property type="match status" value="1"/>
</dbReference>
<dbReference type="PROSITE" id="PS50975">
    <property type="entry name" value="ATP_GRASP"/>
    <property type="match status" value="1"/>
</dbReference>
<sequence>VNRLARLLAPGSIAVIGGRPAALAVEQCLALGFEGEIWPVHPTRSDLAGIPTVPTVADLPGSPDAALVAVNRHATIDAVAALAALGAGAAVCYASGFAEVGGVGVDLQADLVAAARSMPVVGPNCYGTVAATVGAALWPDQQGLRRTGRGVALVTQSGNIALNLTMQSRRMAISHVLTVGNQADVGLEECVEVLVGDPTVSAIGLHMEALGDVARFESACLRASAADVPVVVLKTGSSTLAAGIAVSHTASLVGDATAYRALFERLGVRQVRSIPELLDTLAVLDRLGGIGGRRLVSMSCSGGEASVVADRAESMNLDFPAFDDDHAVRITDTLSDLVAVSNPLDYHTFIWGDRERLSATFTAVLDGPLDAAMLVLDFPSAGLDGSGWWPTLGAFADAGQATGTPGVVVASMAENLPPEVEAAADEAGLVAVRGIGEALTALEASAWWGGRRDRPSLLVVDPFDPTATRTLYEVEAKDLLEAVGVPVPRRQVVTAVDAVGAWERGAATVVVKATGITHKTEAGGVAVGLADAAAVSAAIESMGLDDDDQVLVEEFVDDAVAELLVSVRREPPVGWLLTLGIGGTLVELLSDTAGLLLPVDSEDVLAALQGLAAWPLLVGHRGSPPADLDALVGTIMGIAGALHARPDLVELECNPVLARPCGAVVVDALATVVDCR</sequence>
<proteinExistence type="predicted"/>
<name>A0A381PZL1_9ZZZZ</name>
<protein>
    <recommendedName>
        <fullName evidence="1">ATP-grasp domain-containing protein</fullName>
    </recommendedName>
</protein>
<dbReference type="GO" id="GO:0046872">
    <property type="term" value="F:metal ion binding"/>
    <property type="evidence" value="ECO:0007669"/>
    <property type="project" value="InterPro"/>
</dbReference>
<dbReference type="PANTHER" id="PTHR42793:SF4">
    <property type="entry name" value="BLL6376 PROTEIN"/>
    <property type="match status" value="1"/>
</dbReference>
<dbReference type="EMBL" id="UINC01001122">
    <property type="protein sequence ID" value="SUZ71449.1"/>
    <property type="molecule type" value="Genomic_DNA"/>
</dbReference>